<dbReference type="EMBL" id="CP003280">
    <property type="protein sequence ID" value="AFL80275.1"/>
    <property type="molecule type" value="Genomic_DNA"/>
</dbReference>
<evidence type="ECO:0000313" key="3">
    <source>
        <dbReference type="Proteomes" id="UP000006049"/>
    </source>
</evidence>
<keyword evidence="1" id="KW-1277">Toxin-antitoxin system</keyword>
<evidence type="ECO:0000313" key="2">
    <source>
        <dbReference type="EMBL" id="AFL80275.1"/>
    </source>
</evidence>
<sequence length="89" mass="10934">MEENYDITDEAKLELHKAKCFFEFLGKEDEFLDNFLHQLRLILQMPYGFQIRYRDVRIVKFGQFDYTIHYIVNKEQIIILHILNQSQNY</sequence>
<dbReference type="RefSeq" id="WP_014781533.1">
    <property type="nucleotide sequence ID" value="NC_018013.1"/>
</dbReference>
<name>I3YTF7_AEQSU</name>
<dbReference type="KEGG" id="asl:Aeqsu_0768"/>
<accession>I3YTF7</accession>
<dbReference type="STRING" id="746697.Aeqsu_0768"/>
<dbReference type="HOGENOM" id="CLU_2448069_0_0_10"/>
<evidence type="ECO:0000256" key="1">
    <source>
        <dbReference type="ARBA" id="ARBA00022649"/>
    </source>
</evidence>
<dbReference type="InterPro" id="IPR007712">
    <property type="entry name" value="RelE/ParE_toxin"/>
</dbReference>
<dbReference type="Pfam" id="PF05016">
    <property type="entry name" value="ParE_toxin"/>
    <property type="match status" value="1"/>
</dbReference>
<organism evidence="2 3">
    <name type="scientific">Aequorivita sublithincola (strain DSM 14238 / LMG 21431 / ACAM 643 / 9-3)</name>
    <dbReference type="NCBI Taxonomy" id="746697"/>
    <lineage>
        <taxon>Bacteria</taxon>
        <taxon>Pseudomonadati</taxon>
        <taxon>Bacteroidota</taxon>
        <taxon>Flavobacteriia</taxon>
        <taxon>Flavobacteriales</taxon>
        <taxon>Flavobacteriaceae</taxon>
        <taxon>Aequorivita</taxon>
    </lineage>
</organism>
<dbReference type="InterPro" id="IPR035093">
    <property type="entry name" value="RelE/ParE_toxin_dom_sf"/>
</dbReference>
<reference evidence="2 3" key="1">
    <citation type="submission" date="2012-06" db="EMBL/GenBank/DDBJ databases">
        <title>The complete genome of Aequorivita sublithincola DSM 14238.</title>
        <authorList>
            <consortium name="US DOE Joint Genome Institute (JGI-PGF)"/>
            <person name="Lucas S."/>
            <person name="Copeland A."/>
            <person name="Lapidus A."/>
            <person name="Goodwin L."/>
            <person name="Pitluck S."/>
            <person name="Peters L."/>
            <person name="Munk A.C.C."/>
            <person name="Kyrpides N."/>
            <person name="Mavromatis K."/>
            <person name="Pagani I."/>
            <person name="Ivanova N."/>
            <person name="Ovchinnikova G."/>
            <person name="Zeytun A."/>
            <person name="Detter J.C."/>
            <person name="Han C."/>
            <person name="Land M."/>
            <person name="Hauser L."/>
            <person name="Markowitz V."/>
            <person name="Cheng J.-F."/>
            <person name="Hugenholtz P."/>
            <person name="Woyke T."/>
            <person name="Wu D."/>
            <person name="Tindall B."/>
            <person name="Faehnrich R."/>
            <person name="Brambilla E."/>
            <person name="Klenk H.-P."/>
            <person name="Eisen J.A."/>
        </authorList>
    </citation>
    <scope>NUCLEOTIDE SEQUENCE [LARGE SCALE GENOMIC DNA]</scope>
    <source>
        <strain evidence="3">DSM 14238 / LMG 21431 / ACAM 643 / 9-3</strain>
    </source>
</reference>
<dbReference type="AlphaFoldDB" id="I3YTF7"/>
<dbReference type="Gene3D" id="3.30.2310.20">
    <property type="entry name" value="RelE-like"/>
    <property type="match status" value="1"/>
</dbReference>
<gene>
    <name evidence="2" type="ordered locus">Aeqsu_0768</name>
</gene>
<dbReference type="eggNOG" id="COG3668">
    <property type="taxonomic scope" value="Bacteria"/>
</dbReference>
<dbReference type="Proteomes" id="UP000006049">
    <property type="component" value="Chromosome"/>
</dbReference>
<protein>
    <submittedName>
        <fullName evidence="2">Plasmid stabilization system protein</fullName>
    </submittedName>
</protein>
<dbReference type="OrthoDB" id="595476at2"/>
<proteinExistence type="predicted"/>
<keyword evidence="3" id="KW-1185">Reference proteome</keyword>